<protein>
    <recommendedName>
        <fullName evidence="3">Pancreatic trypsin inhibitor</fullName>
    </recommendedName>
</protein>
<name>A0A131YE00_RHIAP</name>
<proteinExistence type="predicted"/>
<organism evidence="2">
    <name type="scientific">Rhipicephalus appendiculatus</name>
    <name type="common">Brown ear tick</name>
    <dbReference type="NCBI Taxonomy" id="34631"/>
    <lineage>
        <taxon>Eukaryota</taxon>
        <taxon>Metazoa</taxon>
        <taxon>Ecdysozoa</taxon>
        <taxon>Arthropoda</taxon>
        <taxon>Chelicerata</taxon>
        <taxon>Arachnida</taxon>
        <taxon>Acari</taxon>
        <taxon>Parasitiformes</taxon>
        <taxon>Ixodida</taxon>
        <taxon>Ixodoidea</taxon>
        <taxon>Ixodidae</taxon>
        <taxon>Rhipicephalinae</taxon>
        <taxon>Rhipicephalus</taxon>
        <taxon>Rhipicephalus</taxon>
    </lineage>
</organism>
<evidence type="ECO:0000256" key="1">
    <source>
        <dbReference type="SAM" id="SignalP"/>
    </source>
</evidence>
<sequence>MKFVLVIVLLSIFILITVKGWGNRRQPSRKDTTSPHPRKRWCCRGNKTCQPSGALNSRSPRGTRSCYRNCMHCLQLCLGVPPGPEVQRQAQMCLGYR</sequence>
<feature type="signal peptide" evidence="1">
    <location>
        <begin position="1"/>
        <end position="20"/>
    </location>
</feature>
<evidence type="ECO:0008006" key="3">
    <source>
        <dbReference type="Google" id="ProtNLM"/>
    </source>
</evidence>
<dbReference type="EMBL" id="GEDV01011003">
    <property type="protein sequence ID" value="JAP77554.1"/>
    <property type="molecule type" value="Transcribed_RNA"/>
</dbReference>
<dbReference type="AlphaFoldDB" id="A0A131YE00"/>
<feature type="chain" id="PRO_5007284847" description="Pancreatic trypsin inhibitor" evidence="1">
    <location>
        <begin position="21"/>
        <end position="97"/>
    </location>
</feature>
<keyword evidence="1" id="KW-0732">Signal</keyword>
<evidence type="ECO:0000313" key="2">
    <source>
        <dbReference type="EMBL" id="JAP77554.1"/>
    </source>
</evidence>
<accession>A0A131YE00</accession>
<reference evidence="2" key="1">
    <citation type="journal article" date="2016" name="Ticks Tick Borne Dis.">
        <title>De novo assembly and annotation of the salivary gland transcriptome of Rhipicephalus appendiculatus male and female ticks during blood feeding.</title>
        <authorList>
            <person name="de Castro M.H."/>
            <person name="de Klerk D."/>
            <person name="Pienaar R."/>
            <person name="Latif A.A."/>
            <person name="Rees D.J."/>
            <person name="Mans B.J."/>
        </authorList>
    </citation>
    <scope>NUCLEOTIDE SEQUENCE</scope>
    <source>
        <tissue evidence="2">Salivary glands</tissue>
    </source>
</reference>